<accession>A0A9E7ZHT3</accession>
<dbReference type="Gene3D" id="3.40.630.30">
    <property type="match status" value="1"/>
</dbReference>
<reference evidence="2" key="1">
    <citation type="submission" date="2022-08" db="EMBL/GenBank/DDBJ databases">
        <title>Complete Genome Sequences of 2 Bosea sp. soil isolates.</title>
        <authorList>
            <person name="Alvarez Arevalo M."/>
            <person name="Sterndorff E.B."/>
            <person name="Faurdal D."/>
            <person name="Joergensen T.S."/>
            <person name="Weber T."/>
        </authorList>
    </citation>
    <scope>NUCLEOTIDE SEQUENCE</scope>
    <source>
        <strain evidence="2">NBC_00436</strain>
    </source>
</reference>
<dbReference type="SUPFAM" id="SSF55729">
    <property type="entry name" value="Acyl-CoA N-acyltransferases (Nat)"/>
    <property type="match status" value="1"/>
</dbReference>
<gene>
    <name evidence="2" type="ORF">NWE54_14900</name>
</gene>
<evidence type="ECO:0000259" key="1">
    <source>
        <dbReference type="Pfam" id="PF21926"/>
    </source>
</evidence>
<sequence length="220" mass="25214">MSVAETHLCLRDDRWPGERRVTYRYPAIGVADTKKCLEAIGRLRYELFVQRDGKKYECADHEAAIFLEPIDAVSLNFQATDHQRCLATVRMTWAQDALGDKHLSKAVTNSGLPDADLSITVLNSRLALRPEMRAKLYLTEMFRTVYRSGHMNGARYCLVAARPSLSELYIRFGFRDTQRRYLDEVGGEMAITKLDLHDGEHLRRIRSPLLDVFEELHPAS</sequence>
<name>A0A9E7ZHT3_9HYPH</name>
<dbReference type="InterPro" id="IPR016181">
    <property type="entry name" value="Acyl_CoA_acyltransferase"/>
</dbReference>
<dbReference type="AlphaFoldDB" id="A0A9E7ZHT3"/>
<dbReference type="Pfam" id="PF21926">
    <property type="entry name" value="FeeM"/>
    <property type="match status" value="1"/>
</dbReference>
<proteinExistence type="predicted"/>
<protein>
    <recommendedName>
        <fullName evidence="1">N-acyl amino acid synthase FeeM catalytic core domain-containing protein</fullName>
    </recommendedName>
</protein>
<feature type="domain" description="N-acyl amino acid synthase FeeM catalytic core" evidence="1">
    <location>
        <begin position="39"/>
        <end position="178"/>
    </location>
</feature>
<organism evidence="2">
    <name type="scientific">Bosea sp. NBC_00436</name>
    <dbReference type="NCBI Taxonomy" id="2969620"/>
    <lineage>
        <taxon>Bacteria</taxon>
        <taxon>Pseudomonadati</taxon>
        <taxon>Pseudomonadota</taxon>
        <taxon>Alphaproteobacteria</taxon>
        <taxon>Hyphomicrobiales</taxon>
        <taxon>Boseaceae</taxon>
        <taxon>Bosea</taxon>
    </lineage>
</organism>
<evidence type="ECO:0000313" key="2">
    <source>
        <dbReference type="EMBL" id="UZF85118.1"/>
    </source>
</evidence>
<dbReference type="InterPro" id="IPR054597">
    <property type="entry name" value="FeeM_cat"/>
</dbReference>
<dbReference type="EMBL" id="CP102774">
    <property type="protein sequence ID" value="UZF85118.1"/>
    <property type="molecule type" value="Genomic_DNA"/>
</dbReference>